<dbReference type="PANTHER" id="PTHR46300">
    <property type="entry name" value="P450, PUTATIVE (EUROFUNG)-RELATED-RELATED"/>
    <property type="match status" value="1"/>
</dbReference>
<evidence type="ECO:0000256" key="1">
    <source>
        <dbReference type="ARBA" id="ARBA00001971"/>
    </source>
</evidence>
<comment type="cofactor">
    <cofactor evidence="1">
        <name>heme</name>
        <dbReference type="ChEBI" id="CHEBI:30413"/>
    </cofactor>
</comment>
<organism evidence="9 10">
    <name type="scientific">Tricholomella constricta</name>
    <dbReference type="NCBI Taxonomy" id="117010"/>
    <lineage>
        <taxon>Eukaryota</taxon>
        <taxon>Fungi</taxon>
        <taxon>Dikarya</taxon>
        <taxon>Basidiomycota</taxon>
        <taxon>Agaricomycotina</taxon>
        <taxon>Agaricomycetes</taxon>
        <taxon>Agaricomycetidae</taxon>
        <taxon>Agaricales</taxon>
        <taxon>Tricholomatineae</taxon>
        <taxon>Lyophyllaceae</taxon>
        <taxon>Tricholomella</taxon>
    </lineage>
</organism>
<keyword evidence="7" id="KW-0503">Monooxygenase</keyword>
<dbReference type="EMBL" id="JAACJP010000004">
    <property type="protein sequence ID" value="KAF5385247.1"/>
    <property type="molecule type" value="Genomic_DNA"/>
</dbReference>
<dbReference type="Proteomes" id="UP000565441">
    <property type="component" value="Unassembled WGS sequence"/>
</dbReference>
<keyword evidence="10" id="KW-1185">Reference proteome</keyword>
<accession>A0A8H5HL39</accession>
<sequence>MSLPGLLVIIVLVGVVARRWRMSSARYPYPPGPKPTPILGNARDIPTFKSWLTYSRWARQYGDVFHVREYHQHIIVINSLKDAIALFEKRSRIYSDRPVLAIVNLMGWDFNAGLLPYGDRWRRHRKLYQENFRKVAAITYQPIQTRKIHELLQKLLLTPDDFILHYRTVAVAIGMATMYDHDISTVNLERFVTVAEQAVSKINEAFFPGAMVVNAFPFLQHLPSWFPGTGFKAFAAGCKVYTDEMQNVPFNFVKEKMASGAEMSALTARLLERNNAGGGSMESEADIKAVTATVFAGEGYFTDNLTLLTKHS</sequence>
<comment type="caution">
    <text evidence="9">The sequence shown here is derived from an EMBL/GenBank/DDBJ whole genome shotgun (WGS) entry which is preliminary data.</text>
</comment>
<dbReference type="AlphaFoldDB" id="A0A8H5HL39"/>
<keyword evidence="5" id="KW-0560">Oxidoreductase</keyword>
<evidence type="ECO:0008006" key="11">
    <source>
        <dbReference type="Google" id="ProtNLM"/>
    </source>
</evidence>
<evidence type="ECO:0000256" key="8">
    <source>
        <dbReference type="SAM" id="SignalP"/>
    </source>
</evidence>
<dbReference type="GO" id="GO:0020037">
    <property type="term" value="F:heme binding"/>
    <property type="evidence" value="ECO:0007669"/>
    <property type="project" value="InterPro"/>
</dbReference>
<feature type="signal peptide" evidence="8">
    <location>
        <begin position="1"/>
        <end position="17"/>
    </location>
</feature>
<dbReference type="InterPro" id="IPR036396">
    <property type="entry name" value="Cyt_P450_sf"/>
</dbReference>
<dbReference type="InterPro" id="IPR001128">
    <property type="entry name" value="Cyt_P450"/>
</dbReference>
<dbReference type="GO" id="GO:0016705">
    <property type="term" value="F:oxidoreductase activity, acting on paired donors, with incorporation or reduction of molecular oxygen"/>
    <property type="evidence" value="ECO:0007669"/>
    <property type="project" value="InterPro"/>
</dbReference>
<protein>
    <recommendedName>
        <fullName evidence="11">Cytochrome P450</fullName>
    </recommendedName>
</protein>
<evidence type="ECO:0000256" key="5">
    <source>
        <dbReference type="ARBA" id="ARBA00023002"/>
    </source>
</evidence>
<dbReference type="GO" id="GO:0005506">
    <property type="term" value="F:iron ion binding"/>
    <property type="evidence" value="ECO:0007669"/>
    <property type="project" value="InterPro"/>
</dbReference>
<dbReference type="Gene3D" id="1.10.630.10">
    <property type="entry name" value="Cytochrome P450"/>
    <property type="match status" value="1"/>
</dbReference>
<evidence type="ECO:0000256" key="6">
    <source>
        <dbReference type="ARBA" id="ARBA00023004"/>
    </source>
</evidence>
<keyword evidence="8" id="KW-0732">Signal</keyword>
<feature type="chain" id="PRO_5034986864" description="Cytochrome P450" evidence="8">
    <location>
        <begin position="18"/>
        <end position="312"/>
    </location>
</feature>
<reference evidence="9 10" key="1">
    <citation type="journal article" date="2020" name="ISME J.">
        <title>Uncovering the hidden diversity of litter-decomposition mechanisms in mushroom-forming fungi.</title>
        <authorList>
            <person name="Floudas D."/>
            <person name="Bentzer J."/>
            <person name="Ahren D."/>
            <person name="Johansson T."/>
            <person name="Persson P."/>
            <person name="Tunlid A."/>
        </authorList>
    </citation>
    <scope>NUCLEOTIDE SEQUENCE [LARGE SCALE GENOMIC DNA]</scope>
    <source>
        <strain evidence="9 10">CBS 661.87</strain>
    </source>
</reference>
<dbReference type="GO" id="GO:0004497">
    <property type="term" value="F:monooxygenase activity"/>
    <property type="evidence" value="ECO:0007669"/>
    <property type="project" value="UniProtKB-KW"/>
</dbReference>
<gene>
    <name evidence="9" type="ORF">D9615_001133</name>
</gene>
<evidence type="ECO:0000313" key="10">
    <source>
        <dbReference type="Proteomes" id="UP000565441"/>
    </source>
</evidence>
<evidence type="ECO:0000256" key="4">
    <source>
        <dbReference type="ARBA" id="ARBA00022723"/>
    </source>
</evidence>
<dbReference type="Pfam" id="PF00067">
    <property type="entry name" value="p450"/>
    <property type="match status" value="1"/>
</dbReference>
<evidence type="ECO:0000256" key="3">
    <source>
        <dbReference type="ARBA" id="ARBA00022617"/>
    </source>
</evidence>
<name>A0A8H5HL39_9AGAR</name>
<keyword evidence="6" id="KW-0408">Iron</keyword>
<keyword evidence="4" id="KW-0479">Metal-binding</keyword>
<evidence type="ECO:0000256" key="7">
    <source>
        <dbReference type="ARBA" id="ARBA00023033"/>
    </source>
</evidence>
<dbReference type="InterPro" id="IPR050364">
    <property type="entry name" value="Cytochrome_P450_fung"/>
</dbReference>
<keyword evidence="3" id="KW-0349">Heme</keyword>
<dbReference type="PANTHER" id="PTHR46300:SF7">
    <property type="entry name" value="P450, PUTATIVE (EUROFUNG)-RELATED"/>
    <property type="match status" value="1"/>
</dbReference>
<dbReference type="SUPFAM" id="SSF48264">
    <property type="entry name" value="Cytochrome P450"/>
    <property type="match status" value="1"/>
</dbReference>
<evidence type="ECO:0000313" key="9">
    <source>
        <dbReference type="EMBL" id="KAF5385247.1"/>
    </source>
</evidence>
<proteinExistence type="inferred from homology"/>
<evidence type="ECO:0000256" key="2">
    <source>
        <dbReference type="ARBA" id="ARBA00010617"/>
    </source>
</evidence>
<dbReference type="OrthoDB" id="1055148at2759"/>
<comment type="similarity">
    <text evidence="2">Belongs to the cytochrome P450 family.</text>
</comment>